<reference evidence="8 9" key="1">
    <citation type="submission" date="2017-02" db="EMBL/GenBank/DDBJ databases">
        <title>Arcobacter caeni sp. nov, a new Arcobacter species isolated from reclaimed water.</title>
        <authorList>
            <person name="Figueras M.J."/>
            <person name="Perez-Cataluna A."/>
            <person name="Salas-Masso N."/>
        </authorList>
    </citation>
    <scope>NUCLEOTIDE SEQUENCE [LARGE SCALE GENOMIC DNA]</scope>
    <source>
        <strain evidence="8 9">RW17-10</strain>
    </source>
</reference>
<dbReference type="InterPro" id="IPR001021">
    <property type="entry name" value="Ribosomal_bL25_long"/>
</dbReference>
<dbReference type="NCBIfam" id="NF004129">
    <property type="entry name" value="PRK05618.1-4"/>
    <property type="match status" value="1"/>
</dbReference>
<sequence>MLEGIIRDSMTKQATKTLRRDGYLIANIYGKGLENISAAFKRNEFIKFLKNKETLAFDVNLGGNIVKVVVQEYQKCPLTSELLHVDLMVAQAGLKTAYKIPVKTTGIAKGLKNKGLLMIHTKRVPVRCTLENLPNSITLDVTELDTGDNILIRDLTLSDTLECFLDPRVPVVGIIKAK</sequence>
<dbReference type="InterPro" id="IPR029751">
    <property type="entry name" value="Ribosomal_L25_dom"/>
</dbReference>
<dbReference type="InterPro" id="IPR020056">
    <property type="entry name" value="Rbsml_bL25/Gln-tRNA_synth_N"/>
</dbReference>
<gene>
    <name evidence="5" type="primary">rplY</name>
    <name evidence="5" type="synonym">ctc</name>
    <name evidence="8" type="ORF">B0174_01170</name>
</gene>
<dbReference type="InterPro" id="IPR020057">
    <property type="entry name" value="Ribosomal_bL25_b-dom"/>
</dbReference>
<dbReference type="Proteomes" id="UP000251135">
    <property type="component" value="Unassembled WGS sequence"/>
</dbReference>
<dbReference type="Pfam" id="PF14693">
    <property type="entry name" value="Ribosomal_TL5_C"/>
    <property type="match status" value="1"/>
</dbReference>
<name>A0A363D5X8_9BACT</name>
<dbReference type="GO" id="GO:0008097">
    <property type="term" value="F:5S rRNA binding"/>
    <property type="evidence" value="ECO:0007669"/>
    <property type="project" value="InterPro"/>
</dbReference>
<dbReference type="OrthoDB" id="5339138at2"/>
<evidence type="ECO:0000256" key="5">
    <source>
        <dbReference type="HAMAP-Rule" id="MF_01334"/>
    </source>
</evidence>
<feature type="domain" description="Large ribosomal subunit protein bL25 L25" evidence="6">
    <location>
        <begin position="2"/>
        <end position="87"/>
    </location>
</feature>
<keyword evidence="9" id="KW-1185">Reference proteome</keyword>
<dbReference type="SUPFAM" id="SSF50715">
    <property type="entry name" value="Ribosomal protein L25-like"/>
    <property type="match status" value="1"/>
</dbReference>
<dbReference type="GO" id="GO:0022625">
    <property type="term" value="C:cytosolic large ribosomal subunit"/>
    <property type="evidence" value="ECO:0007669"/>
    <property type="project" value="TreeGrafter"/>
</dbReference>
<dbReference type="GO" id="GO:0006412">
    <property type="term" value="P:translation"/>
    <property type="evidence" value="ECO:0007669"/>
    <property type="project" value="UniProtKB-UniRule"/>
</dbReference>
<dbReference type="Gene3D" id="2.40.240.10">
    <property type="entry name" value="Ribosomal Protein L25, Chain P"/>
    <property type="match status" value="1"/>
</dbReference>
<organism evidence="8 9">
    <name type="scientific">Arcobacter caeni</name>
    <dbReference type="NCBI Taxonomy" id="1912877"/>
    <lineage>
        <taxon>Bacteria</taxon>
        <taxon>Pseudomonadati</taxon>
        <taxon>Campylobacterota</taxon>
        <taxon>Epsilonproteobacteria</taxon>
        <taxon>Campylobacterales</taxon>
        <taxon>Arcobacteraceae</taxon>
        <taxon>Arcobacter</taxon>
    </lineage>
</organism>
<accession>A0A363D5X8</accession>
<evidence type="ECO:0000256" key="1">
    <source>
        <dbReference type="ARBA" id="ARBA00022730"/>
    </source>
</evidence>
<comment type="function">
    <text evidence="5">This is one of the proteins that binds to the 5S RNA in the ribosome where it forms part of the central protuberance.</text>
</comment>
<protein>
    <recommendedName>
        <fullName evidence="5">Large ribosomal subunit protein bL25</fullName>
    </recommendedName>
    <alternativeName>
        <fullName evidence="5">General stress protein CTC</fullName>
    </alternativeName>
</protein>
<dbReference type="GO" id="GO:0003735">
    <property type="term" value="F:structural constituent of ribosome"/>
    <property type="evidence" value="ECO:0007669"/>
    <property type="project" value="InterPro"/>
</dbReference>
<keyword evidence="3 5" id="KW-0689">Ribosomal protein</keyword>
<evidence type="ECO:0000259" key="7">
    <source>
        <dbReference type="Pfam" id="PF14693"/>
    </source>
</evidence>
<evidence type="ECO:0000256" key="2">
    <source>
        <dbReference type="ARBA" id="ARBA00022884"/>
    </source>
</evidence>
<comment type="subunit">
    <text evidence="5">Part of the 50S ribosomal subunit; part of the 5S rRNA/L5/L18/L25 subcomplex. Contacts the 5S rRNA. Binds to the 5S rRNA independently of L5 and L18.</text>
</comment>
<keyword evidence="2 5" id="KW-0694">RNA-binding</keyword>
<dbReference type="CDD" id="cd00495">
    <property type="entry name" value="Ribosomal_L25_TL5_CTC"/>
    <property type="match status" value="1"/>
</dbReference>
<dbReference type="Pfam" id="PF01386">
    <property type="entry name" value="Ribosomal_L25p"/>
    <property type="match status" value="1"/>
</dbReference>
<evidence type="ECO:0000256" key="4">
    <source>
        <dbReference type="ARBA" id="ARBA00023274"/>
    </source>
</evidence>
<dbReference type="AlphaFoldDB" id="A0A363D5X8"/>
<dbReference type="InterPro" id="IPR020930">
    <property type="entry name" value="Ribosomal_uL5_bac-type"/>
</dbReference>
<feature type="domain" description="Large ribosomal subunit protein bL25 beta" evidence="7">
    <location>
        <begin position="97"/>
        <end position="177"/>
    </location>
</feature>
<comment type="caution">
    <text evidence="8">The sequence shown here is derived from an EMBL/GenBank/DDBJ whole genome shotgun (WGS) entry which is preliminary data.</text>
</comment>
<dbReference type="PANTHER" id="PTHR33284">
    <property type="entry name" value="RIBOSOMAL PROTEIN L25/GLN-TRNA SYNTHETASE, ANTI-CODON-BINDING DOMAIN-CONTAINING PROTEIN"/>
    <property type="match status" value="1"/>
</dbReference>
<dbReference type="HAMAP" id="MF_01334">
    <property type="entry name" value="Ribosomal_bL25_CTC"/>
    <property type="match status" value="1"/>
</dbReference>
<dbReference type="EMBL" id="MUXE01000001">
    <property type="protein sequence ID" value="PUE66692.1"/>
    <property type="molecule type" value="Genomic_DNA"/>
</dbReference>
<comment type="similarity">
    <text evidence="5">Belongs to the bacterial ribosomal protein bL25 family. CTC subfamily.</text>
</comment>
<dbReference type="NCBIfam" id="TIGR00731">
    <property type="entry name" value="bL25_bact_ctc"/>
    <property type="match status" value="1"/>
</dbReference>
<evidence type="ECO:0000313" key="9">
    <source>
        <dbReference type="Proteomes" id="UP000251135"/>
    </source>
</evidence>
<keyword evidence="4 5" id="KW-0687">Ribonucleoprotein</keyword>
<evidence type="ECO:0000313" key="8">
    <source>
        <dbReference type="EMBL" id="PUE66692.1"/>
    </source>
</evidence>
<dbReference type="InterPro" id="IPR011035">
    <property type="entry name" value="Ribosomal_bL25/Gln-tRNA_synth"/>
</dbReference>
<evidence type="ECO:0000259" key="6">
    <source>
        <dbReference type="Pfam" id="PF01386"/>
    </source>
</evidence>
<evidence type="ECO:0000256" key="3">
    <source>
        <dbReference type="ARBA" id="ARBA00022980"/>
    </source>
</evidence>
<dbReference type="PANTHER" id="PTHR33284:SF1">
    <property type="entry name" value="RIBOSOMAL PROTEIN L25_GLN-TRNA SYNTHETASE, ANTI-CODON-BINDING DOMAIN-CONTAINING PROTEIN"/>
    <property type="match status" value="1"/>
</dbReference>
<proteinExistence type="inferred from homology"/>
<dbReference type="Gene3D" id="2.170.120.20">
    <property type="entry name" value="Ribosomal protein L25, beta domain"/>
    <property type="match status" value="1"/>
</dbReference>
<dbReference type="InterPro" id="IPR037121">
    <property type="entry name" value="Ribosomal_bL25_C"/>
</dbReference>
<keyword evidence="1 5" id="KW-0699">rRNA-binding</keyword>
<dbReference type="RefSeq" id="WP_108557802.1">
    <property type="nucleotide sequence ID" value="NZ_MUXE01000001.1"/>
</dbReference>